<dbReference type="EMBL" id="JAUPFM010000007">
    <property type="protein sequence ID" value="KAK2847538.1"/>
    <property type="molecule type" value="Genomic_DNA"/>
</dbReference>
<evidence type="ECO:0000313" key="2">
    <source>
        <dbReference type="Proteomes" id="UP001187415"/>
    </source>
</evidence>
<dbReference type="InterPro" id="IPR011009">
    <property type="entry name" value="Kinase-like_dom_sf"/>
</dbReference>
<dbReference type="AlphaFoldDB" id="A0AA88SQN3"/>
<name>A0AA88SQN3_CHASR</name>
<keyword evidence="2" id="KW-1185">Reference proteome</keyword>
<sequence>MQHRRTRNRRVCQANDRKPMSVSFKISDFGTAGNFSTLDRPRGTWTKRAPEVLWCLEADTGTDVFSWYRTLQADASPPEIPRATIPLSVSAGEYRATDIVTCDDCAPKALLDQTKLVPYRHTDKEFYGIDIVRLAPGRIQPYVWYASKASLSAASSCGGRGAVKGKA</sequence>
<evidence type="ECO:0000313" key="1">
    <source>
        <dbReference type="EMBL" id="KAK2847538.1"/>
    </source>
</evidence>
<organism evidence="1 2">
    <name type="scientific">Channa striata</name>
    <name type="common">Snakehead murrel</name>
    <name type="synonym">Ophicephalus striatus</name>
    <dbReference type="NCBI Taxonomy" id="64152"/>
    <lineage>
        <taxon>Eukaryota</taxon>
        <taxon>Metazoa</taxon>
        <taxon>Chordata</taxon>
        <taxon>Craniata</taxon>
        <taxon>Vertebrata</taxon>
        <taxon>Euteleostomi</taxon>
        <taxon>Actinopterygii</taxon>
        <taxon>Neopterygii</taxon>
        <taxon>Teleostei</taxon>
        <taxon>Neoteleostei</taxon>
        <taxon>Acanthomorphata</taxon>
        <taxon>Anabantaria</taxon>
        <taxon>Anabantiformes</taxon>
        <taxon>Channoidei</taxon>
        <taxon>Channidae</taxon>
        <taxon>Channa</taxon>
    </lineage>
</organism>
<gene>
    <name evidence="1" type="ORF">Q5P01_010537</name>
</gene>
<comment type="caution">
    <text evidence="1">The sequence shown here is derived from an EMBL/GenBank/DDBJ whole genome shotgun (WGS) entry which is preliminary data.</text>
</comment>
<accession>A0AA88SQN3</accession>
<proteinExistence type="predicted"/>
<dbReference type="Proteomes" id="UP001187415">
    <property type="component" value="Unassembled WGS sequence"/>
</dbReference>
<dbReference type="SUPFAM" id="SSF56112">
    <property type="entry name" value="Protein kinase-like (PK-like)"/>
    <property type="match status" value="1"/>
</dbReference>
<reference evidence="1" key="1">
    <citation type="submission" date="2023-07" db="EMBL/GenBank/DDBJ databases">
        <title>Chromosome-level Genome Assembly of Striped Snakehead (Channa striata).</title>
        <authorList>
            <person name="Liu H."/>
        </authorList>
    </citation>
    <scope>NUCLEOTIDE SEQUENCE</scope>
    <source>
        <strain evidence="1">Gz</strain>
        <tissue evidence="1">Muscle</tissue>
    </source>
</reference>
<protein>
    <submittedName>
        <fullName evidence="1">Uncharacterized protein</fullName>
    </submittedName>
</protein>